<dbReference type="SUPFAM" id="SSF54427">
    <property type="entry name" value="NTF2-like"/>
    <property type="match status" value="1"/>
</dbReference>
<evidence type="ECO:0000313" key="2">
    <source>
        <dbReference type="Proteomes" id="UP000193207"/>
    </source>
</evidence>
<dbReference type="OrthoDB" id="8635217at2"/>
<dbReference type="RefSeq" id="WP_085817399.1">
    <property type="nucleotide sequence ID" value="NZ_FWFU01000002.1"/>
</dbReference>
<dbReference type="InterPro" id="IPR032710">
    <property type="entry name" value="NTF2-like_dom_sf"/>
</dbReference>
<name>A0A1X6YZG1_9RHOB</name>
<protein>
    <recommendedName>
        <fullName evidence="3">SnoaL-like domain protein</fullName>
    </recommendedName>
</protein>
<sequence>MNTLDDAVELVVAYLKAMENRDLATAQGFVAETGLELVFPGDRRFSSIDEIRSNSAGRYGFVGKTITETDAWQNGETTRVMVQGTLHGEWRDGESFEGIRFVDLFDLTAGKIRRQQVWNDTAERLIALGKEWQT</sequence>
<proteinExistence type="predicted"/>
<dbReference type="Proteomes" id="UP000193207">
    <property type="component" value="Unassembled WGS sequence"/>
</dbReference>
<keyword evidence="2" id="KW-1185">Reference proteome</keyword>
<evidence type="ECO:0000313" key="1">
    <source>
        <dbReference type="EMBL" id="SLN35466.1"/>
    </source>
</evidence>
<gene>
    <name evidence="1" type="ORF">ROH8110_01790</name>
</gene>
<evidence type="ECO:0008006" key="3">
    <source>
        <dbReference type="Google" id="ProtNLM"/>
    </source>
</evidence>
<organism evidence="1 2">
    <name type="scientific">Roseovarius halotolerans</name>
    <dbReference type="NCBI Taxonomy" id="505353"/>
    <lineage>
        <taxon>Bacteria</taxon>
        <taxon>Pseudomonadati</taxon>
        <taxon>Pseudomonadota</taxon>
        <taxon>Alphaproteobacteria</taxon>
        <taxon>Rhodobacterales</taxon>
        <taxon>Roseobacteraceae</taxon>
        <taxon>Roseovarius</taxon>
    </lineage>
</organism>
<accession>A0A1X6YZG1</accession>
<dbReference type="Gene3D" id="3.10.450.50">
    <property type="match status" value="1"/>
</dbReference>
<reference evidence="1 2" key="1">
    <citation type="submission" date="2017-03" db="EMBL/GenBank/DDBJ databases">
        <authorList>
            <person name="Afonso C.L."/>
            <person name="Miller P.J."/>
            <person name="Scott M.A."/>
            <person name="Spackman E."/>
            <person name="Goraichik I."/>
            <person name="Dimitrov K.M."/>
            <person name="Suarez D.L."/>
            <person name="Swayne D.E."/>
        </authorList>
    </citation>
    <scope>NUCLEOTIDE SEQUENCE [LARGE SCALE GENOMIC DNA]</scope>
    <source>
        <strain evidence="1 2">CECT 8110</strain>
    </source>
</reference>
<dbReference type="EMBL" id="FWFU01000002">
    <property type="protein sequence ID" value="SLN35466.1"/>
    <property type="molecule type" value="Genomic_DNA"/>
</dbReference>
<dbReference type="AlphaFoldDB" id="A0A1X6YZG1"/>